<dbReference type="EMBL" id="LXQE01000155">
    <property type="protein sequence ID" value="RCJ34503.1"/>
    <property type="molecule type" value="Genomic_DNA"/>
</dbReference>
<comment type="subcellular location">
    <subcellularLocation>
        <location evidence="2">Gas vesicle</location>
    </subcellularLocation>
</comment>
<dbReference type="Proteomes" id="UP000252085">
    <property type="component" value="Unassembled WGS sequence"/>
</dbReference>
<proteinExistence type="inferred from homology"/>
<accession>A0A367RFN6</accession>
<evidence type="ECO:0000313" key="4">
    <source>
        <dbReference type="EMBL" id="RCJ34503.1"/>
    </source>
</evidence>
<comment type="similarity">
    <text evidence="3">Belongs to the gas vesicle GvpF/GvpL family.</text>
</comment>
<evidence type="ECO:0000256" key="1">
    <source>
        <dbReference type="ARBA" id="ARBA00022987"/>
    </source>
</evidence>
<sequence>MRSQNFYTYAFFNTPDFPVDLPSGNLGELFLINGKNISAVVEPGISVESSQNDDEQVIKMVLAHDRVICELSRQMTVLPLRFGTYFLSEDTLLNHIESHAQEYQDKLNNIQGKNEYTLKVIPQKVEELAKTSGTNGRDYFLAKKQYYEQQKSFFAAQNEEKSYLINLITETYQSSAIVQDHAEEVRFHLLVDRQNKALLLKQVLSLQEKCPHWNLILGEPLPPYHFI</sequence>
<evidence type="ECO:0000256" key="2">
    <source>
        <dbReference type="ARBA" id="ARBA00035108"/>
    </source>
</evidence>
<dbReference type="GO" id="GO:0031412">
    <property type="term" value="P:gas vesicle organization"/>
    <property type="evidence" value="ECO:0007669"/>
    <property type="project" value="InterPro"/>
</dbReference>
<protein>
    <submittedName>
        <fullName evidence="4">Gas vesicle protein</fullName>
    </submittedName>
</protein>
<keyword evidence="1" id="KW-0304">Gas vesicle</keyword>
<dbReference type="GO" id="GO:0031411">
    <property type="term" value="C:gas vesicle"/>
    <property type="evidence" value="ECO:0007669"/>
    <property type="project" value="UniProtKB-SubCell"/>
</dbReference>
<dbReference type="InterPro" id="IPR009430">
    <property type="entry name" value="GvpL/GvpF"/>
</dbReference>
<comment type="caution">
    <text evidence="4">The sequence shown here is derived from an EMBL/GenBank/DDBJ whole genome shotgun (WGS) entry which is preliminary data.</text>
</comment>
<dbReference type="Pfam" id="PF06386">
    <property type="entry name" value="GvpL_GvpF"/>
    <property type="match status" value="1"/>
</dbReference>
<evidence type="ECO:0000313" key="5">
    <source>
        <dbReference type="Proteomes" id="UP000252085"/>
    </source>
</evidence>
<dbReference type="PANTHER" id="PTHR36852:SF1">
    <property type="entry name" value="PROTEIN GVPL 2"/>
    <property type="match status" value="1"/>
</dbReference>
<reference evidence="4 5" key="1">
    <citation type="submission" date="2016-04" db="EMBL/GenBank/DDBJ databases">
        <authorList>
            <person name="Evans L.H."/>
            <person name="Alamgir A."/>
            <person name="Owens N."/>
            <person name="Weber N.D."/>
            <person name="Virtaneva K."/>
            <person name="Barbian K."/>
            <person name="Babar A."/>
            <person name="Rosenke K."/>
        </authorList>
    </citation>
    <scope>NUCLEOTIDE SEQUENCE [LARGE SCALE GENOMIC DNA]</scope>
    <source>
        <strain evidence="4">NIES-2108</strain>
    </source>
</reference>
<name>A0A367RFN6_NOSPU</name>
<dbReference type="AlphaFoldDB" id="A0A367RFN6"/>
<gene>
    <name evidence="4" type="ORF">A6769_21395</name>
</gene>
<dbReference type="PANTHER" id="PTHR36852">
    <property type="entry name" value="PROTEIN GVPL 2"/>
    <property type="match status" value="1"/>
</dbReference>
<organism evidence="4 5">
    <name type="scientific">Nostoc punctiforme NIES-2108</name>
    <dbReference type="NCBI Taxonomy" id="1356359"/>
    <lineage>
        <taxon>Bacteria</taxon>
        <taxon>Bacillati</taxon>
        <taxon>Cyanobacteriota</taxon>
        <taxon>Cyanophyceae</taxon>
        <taxon>Nostocales</taxon>
        <taxon>Nostocaceae</taxon>
        <taxon>Nostoc</taxon>
    </lineage>
</organism>
<evidence type="ECO:0000256" key="3">
    <source>
        <dbReference type="ARBA" id="ARBA00035643"/>
    </source>
</evidence>